<organism evidence="11">
    <name type="scientific">marine metagenome</name>
    <dbReference type="NCBI Taxonomy" id="408172"/>
    <lineage>
        <taxon>unclassified sequences</taxon>
        <taxon>metagenomes</taxon>
        <taxon>ecological metagenomes</taxon>
    </lineage>
</organism>
<keyword evidence="2" id="KW-0004">4Fe-4S</keyword>
<evidence type="ECO:0000256" key="7">
    <source>
        <dbReference type="ARBA" id="ARBA00023014"/>
    </source>
</evidence>
<feature type="domain" description="TRAM" evidence="8">
    <location>
        <begin position="375"/>
        <end position="443"/>
    </location>
</feature>
<keyword evidence="5" id="KW-0479">Metal-binding</keyword>
<evidence type="ECO:0000256" key="1">
    <source>
        <dbReference type="ARBA" id="ARBA00001966"/>
    </source>
</evidence>
<dbReference type="GO" id="GO:0051539">
    <property type="term" value="F:4 iron, 4 sulfur cluster binding"/>
    <property type="evidence" value="ECO:0007669"/>
    <property type="project" value="UniProtKB-KW"/>
</dbReference>
<dbReference type="Pfam" id="PF00919">
    <property type="entry name" value="UPF0004"/>
    <property type="match status" value="1"/>
</dbReference>
<dbReference type="SFLD" id="SFLDS00029">
    <property type="entry name" value="Radical_SAM"/>
    <property type="match status" value="1"/>
</dbReference>
<dbReference type="InterPro" id="IPR020612">
    <property type="entry name" value="Methylthiotransferase_CS"/>
</dbReference>
<proteinExistence type="inferred from homology"/>
<evidence type="ECO:0000259" key="9">
    <source>
        <dbReference type="PROSITE" id="PS51449"/>
    </source>
</evidence>
<dbReference type="InterPro" id="IPR005840">
    <property type="entry name" value="Ribosomal_uS12_MeSTrfase_RimO"/>
</dbReference>
<evidence type="ECO:0000256" key="3">
    <source>
        <dbReference type="ARBA" id="ARBA00022490"/>
    </source>
</evidence>
<dbReference type="Pfam" id="PF18693">
    <property type="entry name" value="TRAM_2"/>
    <property type="match status" value="1"/>
</dbReference>
<comment type="cofactor">
    <cofactor evidence="1">
        <name>[4Fe-4S] cluster</name>
        <dbReference type="ChEBI" id="CHEBI:49883"/>
    </cofactor>
</comment>
<dbReference type="PROSITE" id="PS51918">
    <property type="entry name" value="RADICAL_SAM"/>
    <property type="match status" value="1"/>
</dbReference>
<evidence type="ECO:0000256" key="6">
    <source>
        <dbReference type="ARBA" id="ARBA00023004"/>
    </source>
</evidence>
<keyword evidence="4" id="KW-0949">S-adenosyl-L-methionine</keyword>
<dbReference type="PROSITE" id="PS50926">
    <property type="entry name" value="TRAM"/>
    <property type="match status" value="1"/>
</dbReference>
<dbReference type="GO" id="GO:0005829">
    <property type="term" value="C:cytosol"/>
    <property type="evidence" value="ECO:0007669"/>
    <property type="project" value="TreeGrafter"/>
</dbReference>
<dbReference type="AlphaFoldDB" id="A0A381UTX3"/>
<dbReference type="PROSITE" id="PS51449">
    <property type="entry name" value="MTTASE_N"/>
    <property type="match status" value="1"/>
</dbReference>
<dbReference type="NCBIfam" id="TIGR01125">
    <property type="entry name" value="30S ribosomal protein S12 methylthiotransferase RimO"/>
    <property type="match status" value="1"/>
</dbReference>
<dbReference type="Gene3D" id="3.80.30.20">
    <property type="entry name" value="tm_1862 like domain"/>
    <property type="match status" value="1"/>
</dbReference>
<dbReference type="HAMAP" id="MF_01865">
    <property type="entry name" value="MTTase_RimO"/>
    <property type="match status" value="1"/>
</dbReference>
<reference evidence="11" key="1">
    <citation type="submission" date="2018-05" db="EMBL/GenBank/DDBJ databases">
        <authorList>
            <person name="Lanie J.A."/>
            <person name="Ng W.-L."/>
            <person name="Kazmierczak K.M."/>
            <person name="Andrzejewski T.M."/>
            <person name="Davidsen T.M."/>
            <person name="Wayne K.J."/>
            <person name="Tettelin H."/>
            <person name="Glass J.I."/>
            <person name="Rusch D."/>
            <person name="Podicherti R."/>
            <person name="Tsui H.-C.T."/>
            <person name="Winkler M.E."/>
        </authorList>
    </citation>
    <scope>NUCLEOTIDE SEQUENCE</scope>
</reference>
<protein>
    <recommendedName>
        <fullName evidence="12">Radical SAM core domain-containing protein</fullName>
    </recommendedName>
</protein>
<dbReference type="InterPro" id="IPR007197">
    <property type="entry name" value="rSAM"/>
</dbReference>
<dbReference type="InterPro" id="IPR006638">
    <property type="entry name" value="Elp3/MiaA/NifB-like_rSAM"/>
</dbReference>
<dbReference type="GO" id="GO:0006400">
    <property type="term" value="P:tRNA modification"/>
    <property type="evidence" value="ECO:0007669"/>
    <property type="project" value="InterPro"/>
</dbReference>
<feature type="domain" description="MTTase N-terminal" evidence="9">
    <location>
        <begin position="2"/>
        <end position="118"/>
    </location>
</feature>
<dbReference type="Gene3D" id="2.40.50.140">
    <property type="entry name" value="Nucleic acid-binding proteins"/>
    <property type="match status" value="1"/>
</dbReference>
<dbReference type="Gene3D" id="3.40.50.12160">
    <property type="entry name" value="Methylthiotransferase, N-terminal domain"/>
    <property type="match status" value="1"/>
</dbReference>
<name>A0A381UTX3_9ZZZZ</name>
<sequence length="446" mass="50700">MKKVGMVSLGCPKNTVDSERVLGDLVASGYDLTPDEEDAEIIIVNTCGFIESAKKESVETILEMARKKTDGNCKQLIVTGCLAERHTQELLDEIPEIDHLLGVGQYPQLKNILEDDAANFNNRNHVATPAEFYESYTDRLMTTAFYTAYLKISEGCSNRCAFCIIPKMRGPMRSRSPESILAETENLAKRGVKEFNIISQDTTMYGFDLAMKDGLVRLLEGIAKIESVEWIRLLYCYPTFLNSDVIDYIASEEKVCRYIDVPLQHTHDEILKSMKRQETEGSIRRMLDELRLKIPDIALRTTFITGFPGETEEHFKHMLNFLCEGQFDHVGIFTYSDEEGTTAFDYPNRVPEEVKEERKNILMEYQKKIAFRKNQEKVGQIESILVEGFNVQENYIMTGRLASQAPDIDGQVILEKCEAEPGEIIPMRITAVADYDLIAEPLSQPH</sequence>
<dbReference type="InterPro" id="IPR002792">
    <property type="entry name" value="TRAM_dom"/>
</dbReference>
<dbReference type="SUPFAM" id="SSF102114">
    <property type="entry name" value="Radical SAM enzymes"/>
    <property type="match status" value="1"/>
</dbReference>
<evidence type="ECO:0008006" key="12">
    <source>
        <dbReference type="Google" id="ProtNLM"/>
    </source>
</evidence>
<evidence type="ECO:0000256" key="4">
    <source>
        <dbReference type="ARBA" id="ARBA00022691"/>
    </source>
</evidence>
<feature type="domain" description="Radical SAM core" evidence="10">
    <location>
        <begin position="142"/>
        <end position="372"/>
    </location>
</feature>
<dbReference type="SFLD" id="SFLDF00274">
    <property type="entry name" value="ribosomal_protein_S12_methylth"/>
    <property type="match status" value="1"/>
</dbReference>
<dbReference type="EMBL" id="UINC01007058">
    <property type="protein sequence ID" value="SVA31181.1"/>
    <property type="molecule type" value="Genomic_DNA"/>
</dbReference>
<dbReference type="SFLD" id="SFLDG01061">
    <property type="entry name" value="methylthiotransferase"/>
    <property type="match status" value="1"/>
</dbReference>
<dbReference type="PANTHER" id="PTHR43837">
    <property type="entry name" value="RIBOSOMAL PROTEIN S12 METHYLTHIOTRANSFERASE RIMO"/>
    <property type="match status" value="1"/>
</dbReference>
<keyword evidence="7" id="KW-0411">Iron-sulfur</keyword>
<dbReference type="InterPro" id="IPR038135">
    <property type="entry name" value="Methylthiotransferase_N_sf"/>
</dbReference>
<dbReference type="InterPro" id="IPR058240">
    <property type="entry name" value="rSAM_sf"/>
</dbReference>
<dbReference type="InterPro" id="IPR005839">
    <property type="entry name" value="Methylthiotransferase"/>
</dbReference>
<dbReference type="Pfam" id="PF04055">
    <property type="entry name" value="Radical_SAM"/>
    <property type="match status" value="1"/>
</dbReference>
<dbReference type="NCBIfam" id="TIGR00089">
    <property type="entry name" value="MiaB/RimO family radical SAM methylthiotransferase"/>
    <property type="match status" value="1"/>
</dbReference>
<evidence type="ECO:0000256" key="5">
    <source>
        <dbReference type="ARBA" id="ARBA00022723"/>
    </source>
</evidence>
<dbReference type="GO" id="GO:0035599">
    <property type="term" value="F:aspartic acid methylthiotransferase activity"/>
    <property type="evidence" value="ECO:0007669"/>
    <property type="project" value="TreeGrafter"/>
</dbReference>
<dbReference type="PROSITE" id="PS01278">
    <property type="entry name" value="MTTASE_RADICAL"/>
    <property type="match status" value="1"/>
</dbReference>
<gene>
    <name evidence="11" type="ORF">METZ01_LOCUS84035</name>
</gene>
<evidence type="ECO:0000256" key="2">
    <source>
        <dbReference type="ARBA" id="ARBA00022485"/>
    </source>
</evidence>
<evidence type="ECO:0000259" key="8">
    <source>
        <dbReference type="PROSITE" id="PS50926"/>
    </source>
</evidence>
<dbReference type="InterPro" id="IPR013848">
    <property type="entry name" value="Methylthiotransferase_N"/>
</dbReference>
<dbReference type="InterPro" id="IPR012340">
    <property type="entry name" value="NA-bd_OB-fold"/>
</dbReference>
<accession>A0A381UTX3</accession>
<dbReference type="FunFam" id="3.40.50.12160:FF:000002">
    <property type="entry name" value="Ribosomal protein S12 methylthiotransferase RimO"/>
    <property type="match status" value="1"/>
</dbReference>
<keyword evidence="3" id="KW-0963">Cytoplasm</keyword>
<evidence type="ECO:0000259" key="10">
    <source>
        <dbReference type="PROSITE" id="PS51918"/>
    </source>
</evidence>
<dbReference type="FunFam" id="3.80.30.20:FF:000001">
    <property type="entry name" value="tRNA-2-methylthio-N(6)-dimethylallyladenosine synthase 2"/>
    <property type="match status" value="1"/>
</dbReference>
<dbReference type="CDD" id="cd01335">
    <property type="entry name" value="Radical_SAM"/>
    <property type="match status" value="1"/>
</dbReference>
<dbReference type="GO" id="GO:0046872">
    <property type="term" value="F:metal ion binding"/>
    <property type="evidence" value="ECO:0007669"/>
    <property type="project" value="UniProtKB-KW"/>
</dbReference>
<evidence type="ECO:0000313" key="11">
    <source>
        <dbReference type="EMBL" id="SVA31181.1"/>
    </source>
</evidence>
<keyword evidence="6" id="KW-0408">Iron</keyword>
<dbReference type="InterPro" id="IPR023404">
    <property type="entry name" value="rSAM_horseshoe"/>
</dbReference>
<dbReference type="SFLD" id="SFLDG01082">
    <property type="entry name" value="B12-binding_domain_containing"/>
    <property type="match status" value="1"/>
</dbReference>
<dbReference type="PANTHER" id="PTHR43837:SF1">
    <property type="entry name" value="RIBOSOMAL PROTEIN US12 METHYLTHIOTRANSFERASE RIMO"/>
    <property type="match status" value="1"/>
</dbReference>
<dbReference type="SMART" id="SM00729">
    <property type="entry name" value="Elp3"/>
    <property type="match status" value="1"/>
</dbReference>